<gene>
    <name evidence="3" type="ORF">D0Y65_035380</name>
</gene>
<sequence length="271" mass="30266">MEVIVSSTIVVEVAAISLAMVVVVVATMVMVNQYSNQNHNQKNQHPNQYQNQYPTNQHPNQYPTQSSHSYPNQPPYRNAPPQRKNPPPQAHLTRAQCSSPQNWYPDLGASHHVTNVSQNIQQTTPFEGPDQITIGNGQGLKSIHKSSRQQLKSHFTINAISSDVSEPVFRASSSNFVSNYVNSINDASVVNTISNSSISFATWHSRFGHPIVDTMKLVFKLCNLPMINKTALVTDIMQSVRLPIKQVYEGRTHGKYKRKTEHQPEPGLVSS</sequence>
<evidence type="ECO:0008006" key="5">
    <source>
        <dbReference type="Google" id="ProtNLM"/>
    </source>
</evidence>
<name>A0A445HA62_GLYSO</name>
<evidence type="ECO:0000313" key="3">
    <source>
        <dbReference type="EMBL" id="RZB70367.1"/>
    </source>
</evidence>
<keyword evidence="2" id="KW-0472">Membrane</keyword>
<proteinExistence type="predicted"/>
<feature type="region of interest" description="Disordered" evidence="1">
    <location>
        <begin position="38"/>
        <end position="104"/>
    </location>
</feature>
<evidence type="ECO:0000256" key="2">
    <source>
        <dbReference type="SAM" id="Phobius"/>
    </source>
</evidence>
<evidence type="ECO:0000313" key="4">
    <source>
        <dbReference type="Proteomes" id="UP000289340"/>
    </source>
</evidence>
<keyword evidence="2" id="KW-1133">Transmembrane helix</keyword>
<keyword evidence="2" id="KW-0812">Transmembrane</keyword>
<keyword evidence="4" id="KW-1185">Reference proteome</keyword>
<reference evidence="3 4" key="1">
    <citation type="submission" date="2018-09" db="EMBL/GenBank/DDBJ databases">
        <title>A high-quality reference genome of wild soybean provides a powerful tool to mine soybean genomes.</title>
        <authorList>
            <person name="Xie M."/>
            <person name="Chung C.Y.L."/>
            <person name="Li M.-W."/>
            <person name="Wong F.-L."/>
            <person name="Chan T.-F."/>
            <person name="Lam H.-M."/>
        </authorList>
    </citation>
    <scope>NUCLEOTIDE SEQUENCE [LARGE SCALE GENOMIC DNA]</scope>
    <source>
        <strain evidence="4">cv. W05</strain>
        <tissue evidence="3">Hypocotyl of etiolated seedlings</tissue>
    </source>
</reference>
<dbReference type="Proteomes" id="UP000289340">
    <property type="component" value="Chromosome 13"/>
</dbReference>
<evidence type="ECO:0000256" key="1">
    <source>
        <dbReference type="SAM" id="MobiDB-lite"/>
    </source>
</evidence>
<dbReference type="EMBL" id="QZWG01000013">
    <property type="protein sequence ID" value="RZB70367.1"/>
    <property type="molecule type" value="Genomic_DNA"/>
</dbReference>
<dbReference type="AlphaFoldDB" id="A0A445HA62"/>
<protein>
    <recommendedName>
        <fullName evidence="5">GAG-pre-integrase domain-containing protein</fullName>
    </recommendedName>
</protein>
<organism evidence="3 4">
    <name type="scientific">Glycine soja</name>
    <name type="common">Wild soybean</name>
    <dbReference type="NCBI Taxonomy" id="3848"/>
    <lineage>
        <taxon>Eukaryota</taxon>
        <taxon>Viridiplantae</taxon>
        <taxon>Streptophyta</taxon>
        <taxon>Embryophyta</taxon>
        <taxon>Tracheophyta</taxon>
        <taxon>Spermatophyta</taxon>
        <taxon>Magnoliopsida</taxon>
        <taxon>eudicotyledons</taxon>
        <taxon>Gunneridae</taxon>
        <taxon>Pentapetalae</taxon>
        <taxon>rosids</taxon>
        <taxon>fabids</taxon>
        <taxon>Fabales</taxon>
        <taxon>Fabaceae</taxon>
        <taxon>Papilionoideae</taxon>
        <taxon>50 kb inversion clade</taxon>
        <taxon>NPAAA clade</taxon>
        <taxon>indigoferoid/millettioid clade</taxon>
        <taxon>Phaseoleae</taxon>
        <taxon>Glycine</taxon>
        <taxon>Glycine subgen. Soja</taxon>
    </lineage>
</organism>
<feature type="transmembrane region" description="Helical" evidence="2">
    <location>
        <begin position="9"/>
        <end position="31"/>
    </location>
</feature>
<accession>A0A445HA62</accession>
<comment type="caution">
    <text evidence="3">The sequence shown here is derived from an EMBL/GenBank/DDBJ whole genome shotgun (WGS) entry which is preliminary data.</text>
</comment>
<feature type="compositionally biased region" description="Pro residues" evidence="1">
    <location>
        <begin position="72"/>
        <end position="89"/>
    </location>
</feature>
<feature type="compositionally biased region" description="Low complexity" evidence="1">
    <location>
        <begin position="38"/>
        <end position="63"/>
    </location>
</feature>